<dbReference type="AlphaFoldDB" id="A0AAN8M068"/>
<dbReference type="InterPro" id="IPR005036">
    <property type="entry name" value="CBM21_dom"/>
</dbReference>
<keyword evidence="4" id="KW-1185">Reference proteome</keyword>
<dbReference type="GO" id="GO:0000164">
    <property type="term" value="C:protein phosphatase type 1 complex"/>
    <property type="evidence" value="ECO:0007669"/>
    <property type="project" value="TreeGrafter"/>
</dbReference>
<evidence type="ECO:0000313" key="4">
    <source>
        <dbReference type="Proteomes" id="UP001356427"/>
    </source>
</evidence>
<dbReference type="PROSITE" id="PS51159">
    <property type="entry name" value="CBM21"/>
    <property type="match status" value="1"/>
</dbReference>
<accession>A0AAN8M068</accession>
<dbReference type="Pfam" id="PF03370">
    <property type="entry name" value="CBM_21"/>
    <property type="match status" value="1"/>
</dbReference>
<proteinExistence type="predicted"/>
<organism evidence="3 4">
    <name type="scientific">Coregonus suidteri</name>
    <dbReference type="NCBI Taxonomy" id="861788"/>
    <lineage>
        <taxon>Eukaryota</taxon>
        <taxon>Metazoa</taxon>
        <taxon>Chordata</taxon>
        <taxon>Craniata</taxon>
        <taxon>Vertebrata</taxon>
        <taxon>Euteleostomi</taxon>
        <taxon>Actinopterygii</taxon>
        <taxon>Neopterygii</taxon>
        <taxon>Teleostei</taxon>
        <taxon>Protacanthopterygii</taxon>
        <taxon>Salmoniformes</taxon>
        <taxon>Salmonidae</taxon>
        <taxon>Coregoninae</taxon>
        <taxon>Coregonus</taxon>
    </lineage>
</organism>
<evidence type="ECO:0000259" key="2">
    <source>
        <dbReference type="PROSITE" id="PS51159"/>
    </source>
</evidence>
<feature type="domain" description="CBM21" evidence="2">
    <location>
        <begin position="235"/>
        <end position="345"/>
    </location>
</feature>
<dbReference type="InterPro" id="IPR050782">
    <property type="entry name" value="PP1_regulatory_subunit_3"/>
</dbReference>
<dbReference type="GO" id="GO:0008157">
    <property type="term" value="F:protein phosphatase 1 binding"/>
    <property type="evidence" value="ECO:0007669"/>
    <property type="project" value="TreeGrafter"/>
</dbReference>
<feature type="region of interest" description="Disordered" evidence="1">
    <location>
        <begin position="364"/>
        <end position="395"/>
    </location>
</feature>
<reference evidence="3 4" key="1">
    <citation type="submission" date="2021-04" db="EMBL/GenBank/DDBJ databases">
        <authorList>
            <person name="De Guttry C."/>
            <person name="Zahm M."/>
            <person name="Klopp C."/>
            <person name="Cabau C."/>
            <person name="Louis A."/>
            <person name="Berthelot C."/>
            <person name="Parey E."/>
            <person name="Roest Crollius H."/>
            <person name="Montfort J."/>
            <person name="Robinson-Rechavi M."/>
            <person name="Bucao C."/>
            <person name="Bouchez O."/>
            <person name="Gislard M."/>
            <person name="Lluch J."/>
            <person name="Milhes M."/>
            <person name="Lampietro C."/>
            <person name="Lopez Roques C."/>
            <person name="Donnadieu C."/>
            <person name="Braasch I."/>
            <person name="Desvignes T."/>
            <person name="Postlethwait J."/>
            <person name="Bobe J."/>
            <person name="Wedekind C."/>
            <person name="Guiguen Y."/>
        </authorList>
    </citation>
    <scope>NUCLEOTIDE SEQUENCE [LARGE SCALE GENOMIC DNA]</scope>
    <source>
        <strain evidence="3">Cs_M1</strain>
        <tissue evidence="3">Blood</tissue>
    </source>
</reference>
<dbReference type="EMBL" id="JAGTTL010000011">
    <property type="protein sequence ID" value="KAK6315910.1"/>
    <property type="molecule type" value="Genomic_DNA"/>
</dbReference>
<dbReference type="PANTHER" id="PTHR12307">
    <property type="entry name" value="PROTEIN PHOSPHATASE 1 REGULATORY SUBUNIT"/>
    <property type="match status" value="1"/>
</dbReference>
<dbReference type="Gene3D" id="2.60.40.2440">
    <property type="entry name" value="Carbohydrate binding type-21 domain"/>
    <property type="match status" value="1"/>
</dbReference>
<evidence type="ECO:0000256" key="1">
    <source>
        <dbReference type="SAM" id="MobiDB-lite"/>
    </source>
</evidence>
<gene>
    <name evidence="3" type="ORF">J4Q44_G00134340</name>
</gene>
<evidence type="ECO:0000313" key="3">
    <source>
        <dbReference type="EMBL" id="KAK6315910.1"/>
    </source>
</evidence>
<dbReference type="Proteomes" id="UP001356427">
    <property type="component" value="Unassembled WGS sequence"/>
</dbReference>
<name>A0AAN8M068_9TELE</name>
<dbReference type="PANTHER" id="PTHR12307:SF15">
    <property type="entry name" value="PROTEIN PHOSPHATASE 1 REGULATORY SUBUNIT 3C"/>
    <property type="match status" value="1"/>
</dbReference>
<sequence length="410" mass="45562">MFPENLNIRLLGIRKSLDKDDGYTDKIHYMIKIGLHRSEYSISFGSLLEQLSAQHHTTSSLRMNCTQVLHAFGAYSIPQQSAMPVDLAMRLCLSQSLPLCHLQGVSPLKALKPHLHTIDYQSPRASLHTKPHSSSSSSSSSPERSETKSCVRRSSASPKKNRVVFADTKGLSLTAVRLYIPDNSSSPSTAQRADSSSSSPVRLPGLWLGPAGGKQQLWRLSLAFPQPMADFKTFQARLQEVLVQLESCSVTERSLSGTVRVCNVSFEKAVHVRVTFDSWRSFRDIPCSYLQQRYGGAETDVFAFDIPLPQNLDPSERLEFCVLFRPGSGATLRWDNNRGQNYCVCVEPEGAGYSQAPVQRHIITPRSLQRPPSWPRSGGTSLKSPLNPDLSHPSEAFISRSSGRLDNTFW</sequence>
<feature type="region of interest" description="Disordered" evidence="1">
    <location>
        <begin position="123"/>
        <end position="155"/>
    </location>
</feature>
<comment type="caution">
    <text evidence="3">The sequence shown here is derived from an EMBL/GenBank/DDBJ whole genome shotgun (WGS) entry which is preliminary data.</text>
</comment>
<dbReference type="GO" id="GO:0005979">
    <property type="term" value="P:regulation of glycogen biosynthetic process"/>
    <property type="evidence" value="ECO:0007669"/>
    <property type="project" value="TreeGrafter"/>
</dbReference>
<protein>
    <recommendedName>
        <fullName evidence="2">CBM21 domain-containing protein</fullName>
    </recommendedName>
</protein>
<dbReference type="GO" id="GO:2001069">
    <property type="term" value="F:glycogen binding"/>
    <property type="evidence" value="ECO:0007669"/>
    <property type="project" value="TreeGrafter"/>
</dbReference>
<dbReference type="InterPro" id="IPR038175">
    <property type="entry name" value="CBM21_dom_sf"/>
</dbReference>